<name>A0A9P0B658_BRAAE</name>
<dbReference type="EMBL" id="OV121135">
    <property type="protein sequence ID" value="CAH0555720.1"/>
    <property type="molecule type" value="Genomic_DNA"/>
</dbReference>
<dbReference type="InterPro" id="IPR012464">
    <property type="entry name" value="DUF1676"/>
</dbReference>
<sequence>MMMIPHRIVLLLLLCSSVVLSENGGYKILGKIVDQCSTKEEMFKCFKIQALKMADRALRQRSLKILDGVSLVGDGRYGRTLYQREKLNDTKLEKLKAEELDDLLTDKSRRFLESRTLTIDFPKAVRESEEGRGKKKQQGGYGALMWALAIKFSFLTMAYKGIAVMAGMALLVGKMALLLSAILGLKKLVSSNHHEKTTFEIIKKPIHSEQHTHSTSYEDDSHYRRMYKDYDDYNQSKVYKAFIPSN</sequence>
<proteinExistence type="predicted"/>
<feature type="chain" id="PRO_5040252650" evidence="2">
    <location>
        <begin position="22"/>
        <end position="246"/>
    </location>
</feature>
<dbReference type="PANTHER" id="PTHR21879:SF14">
    <property type="entry name" value="OSIRIS 8"/>
    <property type="match status" value="1"/>
</dbReference>
<dbReference type="Pfam" id="PF07898">
    <property type="entry name" value="DUF1676"/>
    <property type="match status" value="1"/>
</dbReference>
<evidence type="ECO:0000313" key="4">
    <source>
        <dbReference type="Proteomes" id="UP001154078"/>
    </source>
</evidence>
<keyword evidence="4" id="KW-1185">Reference proteome</keyword>
<reference evidence="3" key="1">
    <citation type="submission" date="2021-12" db="EMBL/GenBank/DDBJ databases">
        <authorList>
            <person name="King R."/>
        </authorList>
    </citation>
    <scope>NUCLEOTIDE SEQUENCE</scope>
</reference>
<feature type="transmembrane region" description="Helical" evidence="1">
    <location>
        <begin position="162"/>
        <end position="185"/>
    </location>
</feature>
<protein>
    <submittedName>
        <fullName evidence="3">Uncharacterized protein</fullName>
    </submittedName>
</protein>
<evidence type="ECO:0000256" key="2">
    <source>
        <dbReference type="SAM" id="SignalP"/>
    </source>
</evidence>
<feature type="signal peptide" evidence="2">
    <location>
        <begin position="1"/>
        <end position="21"/>
    </location>
</feature>
<keyword evidence="1" id="KW-1133">Transmembrane helix</keyword>
<dbReference type="OrthoDB" id="8189012at2759"/>
<organism evidence="3 4">
    <name type="scientific">Brassicogethes aeneus</name>
    <name type="common">Rape pollen beetle</name>
    <name type="synonym">Meligethes aeneus</name>
    <dbReference type="NCBI Taxonomy" id="1431903"/>
    <lineage>
        <taxon>Eukaryota</taxon>
        <taxon>Metazoa</taxon>
        <taxon>Ecdysozoa</taxon>
        <taxon>Arthropoda</taxon>
        <taxon>Hexapoda</taxon>
        <taxon>Insecta</taxon>
        <taxon>Pterygota</taxon>
        <taxon>Neoptera</taxon>
        <taxon>Endopterygota</taxon>
        <taxon>Coleoptera</taxon>
        <taxon>Polyphaga</taxon>
        <taxon>Cucujiformia</taxon>
        <taxon>Nitidulidae</taxon>
        <taxon>Meligethinae</taxon>
        <taxon>Brassicogethes</taxon>
    </lineage>
</organism>
<dbReference type="Proteomes" id="UP001154078">
    <property type="component" value="Chromosome 4"/>
</dbReference>
<keyword evidence="1" id="KW-0812">Transmembrane</keyword>
<dbReference type="PANTHER" id="PTHR21879">
    <property type="entry name" value="FI03362P-RELATED-RELATED"/>
    <property type="match status" value="1"/>
</dbReference>
<dbReference type="GO" id="GO:0016020">
    <property type="term" value="C:membrane"/>
    <property type="evidence" value="ECO:0007669"/>
    <property type="project" value="TreeGrafter"/>
</dbReference>
<accession>A0A9P0B658</accession>
<keyword evidence="2" id="KW-0732">Signal</keyword>
<gene>
    <name evidence="3" type="ORF">MELIAE_LOCUS7008</name>
</gene>
<dbReference type="AlphaFoldDB" id="A0A9P0B658"/>
<keyword evidence="1" id="KW-0472">Membrane</keyword>
<evidence type="ECO:0000256" key="1">
    <source>
        <dbReference type="SAM" id="Phobius"/>
    </source>
</evidence>
<evidence type="ECO:0000313" key="3">
    <source>
        <dbReference type="EMBL" id="CAH0555720.1"/>
    </source>
</evidence>